<evidence type="ECO:0000313" key="3">
    <source>
        <dbReference type="Proteomes" id="UP000293519"/>
    </source>
</evidence>
<accession>A0A4Q7LWZ7</accession>
<dbReference type="Proteomes" id="UP000293519">
    <property type="component" value="Unassembled WGS sequence"/>
</dbReference>
<reference evidence="2 3" key="1">
    <citation type="journal article" date="2015" name="Stand. Genomic Sci.">
        <title>Genomic Encyclopedia of Bacterial and Archaeal Type Strains, Phase III: the genomes of soil and plant-associated and newly described type strains.</title>
        <authorList>
            <person name="Whitman W.B."/>
            <person name="Woyke T."/>
            <person name="Klenk H.P."/>
            <person name="Zhou Y."/>
            <person name="Lilburn T.G."/>
            <person name="Beck B.J."/>
            <person name="De Vos P."/>
            <person name="Vandamme P."/>
            <person name="Eisen J.A."/>
            <person name="Garrity G."/>
            <person name="Hugenholtz P."/>
            <person name="Kyrpides N.C."/>
        </authorList>
    </citation>
    <scope>NUCLEOTIDE SEQUENCE [LARGE SCALE GENOMIC DNA]</scope>
    <source>
        <strain evidence="2 3">CV2</strain>
    </source>
</reference>
<feature type="compositionally biased region" description="Gly residues" evidence="1">
    <location>
        <begin position="21"/>
        <end position="31"/>
    </location>
</feature>
<evidence type="ECO:0000256" key="1">
    <source>
        <dbReference type="SAM" id="MobiDB-lite"/>
    </source>
</evidence>
<feature type="compositionally biased region" description="Low complexity" evidence="1">
    <location>
        <begin position="32"/>
        <end position="42"/>
    </location>
</feature>
<comment type="caution">
    <text evidence="2">The sequence shown here is derived from an EMBL/GenBank/DDBJ whole genome shotgun (WGS) entry which is preliminary data.</text>
</comment>
<keyword evidence="3" id="KW-1185">Reference proteome</keyword>
<feature type="compositionally biased region" description="Acidic residues" evidence="1">
    <location>
        <begin position="62"/>
        <end position="72"/>
    </location>
</feature>
<feature type="compositionally biased region" description="Basic and acidic residues" evidence="1">
    <location>
        <begin position="52"/>
        <end position="61"/>
    </location>
</feature>
<feature type="region of interest" description="Disordered" evidence="1">
    <location>
        <begin position="1"/>
        <end position="80"/>
    </location>
</feature>
<protein>
    <submittedName>
        <fullName evidence="2">Uncharacterized protein</fullName>
    </submittedName>
</protein>
<organism evidence="2 3">
    <name type="scientific">Microcella putealis</name>
    <dbReference type="NCBI Taxonomy" id="337005"/>
    <lineage>
        <taxon>Bacteria</taxon>
        <taxon>Bacillati</taxon>
        <taxon>Actinomycetota</taxon>
        <taxon>Actinomycetes</taxon>
        <taxon>Micrococcales</taxon>
        <taxon>Microbacteriaceae</taxon>
        <taxon>Microcella</taxon>
    </lineage>
</organism>
<proteinExistence type="predicted"/>
<name>A0A4Q7LWZ7_9MICO</name>
<dbReference type="EMBL" id="SGWW01000001">
    <property type="protein sequence ID" value="RZS59083.1"/>
    <property type="molecule type" value="Genomic_DNA"/>
</dbReference>
<gene>
    <name evidence="2" type="ORF">EV141_0300</name>
</gene>
<dbReference type="RefSeq" id="WP_130484199.1">
    <property type="nucleotide sequence ID" value="NZ_SGWW01000001.1"/>
</dbReference>
<dbReference type="AlphaFoldDB" id="A0A4Q7LWZ7"/>
<evidence type="ECO:0000313" key="2">
    <source>
        <dbReference type="EMBL" id="RZS59083.1"/>
    </source>
</evidence>
<sequence>MSERHVDEGEQNTGGDYRDGVLGGGSIGGAIGAAAQDAATGIPTREEDEAIREETEYRDAQTTDEVDDDADTSGDGQQHD</sequence>